<dbReference type="PANTHER" id="PTHR45913:SF5">
    <property type="entry name" value="GENERAL TRANSCRIPTION FACTOR II-I REPEAT DOMAIN-CONTAINING PROTEIN 2A-LIKE PROTEIN"/>
    <property type="match status" value="1"/>
</dbReference>
<reference evidence="1 2" key="1">
    <citation type="submission" date="2023-11" db="EMBL/GenBank/DDBJ databases">
        <authorList>
            <person name="Hedman E."/>
            <person name="Englund M."/>
            <person name="Stromberg M."/>
            <person name="Nyberg Akerstrom W."/>
            <person name="Nylinder S."/>
            <person name="Jareborg N."/>
            <person name="Kallberg Y."/>
            <person name="Kronander E."/>
        </authorList>
    </citation>
    <scope>NUCLEOTIDE SEQUENCE [LARGE SCALE GENOMIC DNA]</scope>
</reference>
<evidence type="ECO:0000313" key="1">
    <source>
        <dbReference type="EMBL" id="CAK1595820.1"/>
    </source>
</evidence>
<organism evidence="1 2">
    <name type="scientific">Parnassius mnemosyne</name>
    <name type="common">clouded apollo</name>
    <dbReference type="NCBI Taxonomy" id="213953"/>
    <lineage>
        <taxon>Eukaryota</taxon>
        <taxon>Metazoa</taxon>
        <taxon>Ecdysozoa</taxon>
        <taxon>Arthropoda</taxon>
        <taxon>Hexapoda</taxon>
        <taxon>Insecta</taxon>
        <taxon>Pterygota</taxon>
        <taxon>Neoptera</taxon>
        <taxon>Endopterygota</taxon>
        <taxon>Lepidoptera</taxon>
        <taxon>Glossata</taxon>
        <taxon>Ditrysia</taxon>
        <taxon>Papilionoidea</taxon>
        <taxon>Papilionidae</taxon>
        <taxon>Parnassiinae</taxon>
        <taxon>Parnassini</taxon>
        <taxon>Parnassius</taxon>
        <taxon>Driopa</taxon>
    </lineage>
</organism>
<sequence length="118" mass="13515">MYHKQRTQLDNVVKASFILSSKLAKALKPFAEGEFIKECMLEVCGILCPEKKNEFEKISLLRRTVVRRIEMMANDIKTTLTDRMAGFESFSIALEESIDLPDTAQLSIFTRGVTIRLR</sequence>
<dbReference type="EMBL" id="CAVLGL010000093">
    <property type="protein sequence ID" value="CAK1595820.1"/>
    <property type="molecule type" value="Genomic_DNA"/>
</dbReference>
<keyword evidence="2" id="KW-1185">Reference proteome</keyword>
<dbReference type="AlphaFoldDB" id="A0AAV1LK11"/>
<protein>
    <submittedName>
        <fullName evidence="1">Uncharacterized protein</fullName>
    </submittedName>
</protein>
<accession>A0AAV1LK11</accession>
<dbReference type="Proteomes" id="UP001314205">
    <property type="component" value="Unassembled WGS sequence"/>
</dbReference>
<comment type="caution">
    <text evidence="1">The sequence shown here is derived from an EMBL/GenBank/DDBJ whole genome shotgun (WGS) entry which is preliminary data.</text>
</comment>
<gene>
    <name evidence="1" type="ORF">PARMNEM_LOCUS15245</name>
</gene>
<evidence type="ECO:0000313" key="2">
    <source>
        <dbReference type="Proteomes" id="UP001314205"/>
    </source>
</evidence>
<proteinExistence type="predicted"/>
<dbReference type="PANTHER" id="PTHR45913">
    <property type="entry name" value="EPM2A-INTERACTING PROTEIN 1"/>
    <property type="match status" value="1"/>
</dbReference>
<name>A0AAV1LK11_9NEOP</name>